<dbReference type="Pfam" id="PF00079">
    <property type="entry name" value="Serpin"/>
    <property type="match status" value="2"/>
</dbReference>
<evidence type="ECO:0000259" key="3">
    <source>
        <dbReference type="SMART" id="SM00093"/>
    </source>
</evidence>
<dbReference type="InterPro" id="IPR042185">
    <property type="entry name" value="Serpin_sf_2"/>
</dbReference>
<protein>
    <recommendedName>
        <fullName evidence="3">Serpin domain-containing protein</fullName>
    </recommendedName>
</protein>
<dbReference type="Gene3D" id="2.30.39.10">
    <property type="entry name" value="Alpha-1-antitrypsin, domain 1"/>
    <property type="match status" value="1"/>
</dbReference>
<reference evidence="4" key="1">
    <citation type="submission" date="2016-11" db="EMBL/GenBank/DDBJ databases">
        <authorList>
            <person name="Jaros S."/>
            <person name="Januszkiewicz K."/>
            <person name="Wedrychowicz H."/>
        </authorList>
    </citation>
    <scope>NUCLEOTIDE SEQUENCE [LARGE SCALE GENOMIC DNA]</scope>
    <source>
        <strain evidence="4">Y48</strain>
    </source>
</reference>
<sequence length="398" mass="41641">MGSPLTAQVRAANALTERWSATFAAADAVVSGAGLWPLLAVLAGAAGGGARAELADAVGIRAEDAHAAGLELLRALDESREVSTAIGTWVRPGLELRPEWVHSMPVGTVGVLGDQAVLDAWARDHTQGLIEQFPLQITPETVLAVATALVARTQWVQPFEPREFAPETGPWQGHRGPGLRRFSRGDRSVSILGEDVTRVVVTGRGEFDVHLLISADGPRHGLAAGIAALDDAIEVRTDPPAGSIAPCLTVRRVESWGGGNGTSLALPPFEVRSAHDLTGQAALFGLTTALDGSRGHFPGLSDTPLALNAAAQHVLARFDATGFEAAAVTAVAMAVAGMPRKQWSTITSVTIDRPFGFLAVDRASGLVLVAGQVTEPPRDRVRPATTESARARFPEPPP</sequence>
<dbReference type="InterPro" id="IPR000215">
    <property type="entry name" value="Serpin_fam"/>
</dbReference>
<evidence type="ECO:0000256" key="2">
    <source>
        <dbReference type="SAM" id="MobiDB-lite"/>
    </source>
</evidence>
<dbReference type="GO" id="GO:0004867">
    <property type="term" value="F:serine-type endopeptidase inhibitor activity"/>
    <property type="evidence" value="ECO:0007669"/>
    <property type="project" value="InterPro"/>
</dbReference>
<dbReference type="PANTHER" id="PTHR11461:SF211">
    <property type="entry name" value="GH10112P-RELATED"/>
    <property type="match status" value="1"/>
</dbReference>
<dbReference type="KEGG" id="nsl:BOX37_19290"/>
<dbReference type="AlphaFoldDB" id="A0A1J0VUX5"/>
<proteinExistence type="inferred from homology"/>
<feature type="region of interest" description="Disordered" evidence="2">
    <location>
        <begin position="375"/>
        <end position="398"/>
    </location>
</feature>
<comment type="similarity">
    <text evidence="1">Belongs to the serpin family.</text>
</comment>
<dbReference type="OrthoDB" id="4847668at2"/>
<dbReference type="Gene3D" id="3.30.497.10">
    <property type="entry name" value="Antithrombin, subunit I, domain 2"/>
    <property type="match status" value="2"/>
</dbReference>
<dbReference type="EMBL" id="CP018082">
    <property type="protein sequence ID" value="APE35735.1"/>
    <property type="molecule type" value="Genomic_DNA"/>
</dbReference>
<feature type="domain" description="Serpin" evidence="3">
    <location>
        <begin position="22"/>
        <end position="376"/>
    </location>
</feature>
<evidence type="ECO:0000256" key="1">
    <source>
        <dbReference type="RuleBase" id="RU000411"/>
    </source>
</evidence>
<gene>
    <name evidence="4" type="ORF">BOX37_19290</name>
</gene>
<dbReference type="GO" id="GO:0005615">
    <property type="term" value="C:extracellular space"/>
    <property type="evidence" value="ECO:0007669"/>
    <property type="project" value="InterPro"/>
</dbReference>
<dbReference type="PANTHER" id="PTHR11461">
    <property type="entry name" value="SERINE PROTEASE INHIBITOR, SERPIN"/>
    <property type="match status" value="1"/>
</dbReference>
<dbReference type="InterPro" id="IPR042178">
    <property type="entry name" value="Serpin_sf_1"/>
</dbReference>
<dbReference type="RefSeq" id="WP_071928922.1">
    <property type="nucleotide sequence ID" value="NZ_CP018082.1"/>
</dbReference>
<organism evidence="4 5">
    <name type="scientific">Nocardia mangyaensis</name>
    <dbReference type="NCBI Taxonomy" id="2213200"/>
    <lineage>
        <taxon>Bacteria</taxon>
        <taxon>Bacillati</taxon>
        <taxon>Actinomycetota</taxon>
        <taxon>Actinomycetes</taxon>
        <taxon>Mycobacteriales</taxon>
        <taxon>Nocardiaceae</taxon>
        <taxon>Nocardia</taxon>
    </lineage>
</organism>
<dbReference type="SUPFAM" id="SSF56574">
    <property type="entry name" value="Serpins"/>
    <property type="match status" value="2"/>
</dbReference>
<evidence type="ECO:0000313" key="5">
    <source>
        <dbReference type="Proteomes" id="UP000183810"/>
    </source>
</evidence>
<feature type="compositionally biased region" description="Basic and acidic residues" evidence="2">
    <location>
        <begin position="389"/>
        <end position="398"/>
    </location>
</feature>
<keyword evidence="5" id="KW-1185">Reference proteome</keyword>
<dbReference type="InterPro" id="IPR036186">
    <property type="entry name" value="Serpin_sf"/>
</dbReference>
<dbReference type="InterPro" id="IPR023796">
    <property type="entry name" value="Serpin_dom"/>
</dbReference>
<dbReference type="SMART" id="SM00093">
    <property type="entry name" value="SERPIN"/>
    <property type="match status" value="1"/>
</dbReference>
<dbReference type="Proteomes" id="UP000183810">
    <property type="component" value="Chromosome"/>
</dbReference>
<name>A0A1J0VUX5_9NOCA</name>
<evidence type="ECO:0000313" key="4">
    <source>
        <dbReference type="EMBL" id="APE35735.1"/>
    </source>
</evidence>
<accession>A0A1J0VUX5</accession>